<sequence length="111" mass="12287">MSVPIELNPHGKLREIPTTKVSSYLGSQLTLQQPSTPQFVNRTPCPPKGQLSVPTELNPHGKLREIPTTKVSSYLGSQLTLQPQQQQQQQPSTPLRLLAPASPRATVRRMQ</sequence>
<dbReference type="Proteomes" id="UP000654075">
    <property type="component" value="Unassembled WGS sequence"/>
</dbReference>
<comment type="caution">
    <text evidence="2">The sequence shown here is derived from an EMBL/GenBank/DDBJ whole genome shotgun (WGS) entry which is preliminary data.</text>
</comment>
<dbReference type="EMBL" id="CAJNNV010031693">
    <property type="protein sequence ID" value="CAE8637401.1"/>
    <property type="molecule type" value="Genomic_DNA"/>
</dbReference>
<evidence type="ECO:0000313" key="3">
    <source>
        <dbReference type="Proteomes" id="UP000654075"/>
    </source>
</evidence>
<reference evidence="2" key="1">
    <citation type="submission" date="2021-02" db="EMBL/GenBank/DDBJ databases">
        <authorList>
            <person name="Dougan E. K."/>
            <person name="Rhodes N."/>
            <person name="Thang M."/>
            <person name="Chan C."/>
        </authorList>
    </citation>
    <scope>NUCLEOTIDE SEQUENCE</scope>
</reference>
<keyword evidence="3" id="KW-1185">Reference proteome</keyword>
<name>A0A813HIT8_POLGL</name>
<organism evidence="2 3">
    <name type="scientific">Polarella glacialis</name>
    <name type="common">Dinoflagellate</name>
    <dbReference type="NCBI Taxonomy" id="89957"/>
    <lineage>
        <taxon>Eukaryota</taxon>
        <taxon>Sar</taxon>
        <taxon>Alveolata</taxon>
        <taxon>Dinophyceae</taxon>
        <taxon>Suessiales</taxon>
        <taxon>Suessiaceae</taxon>
        <taxon>Polarella</taxon>
    </lineage>
</organism>
<feature type="region of interest" description="Disordered" evidence="1">
    <location>
        <begin position="79"/>
        <end position="111"/>
    </location>
</feature>
<gene>
    <name evidence="2" type="ORF">PGLA1383_LOCUS52767</name>
</gene>
<evidence type="ECO:0000313" key="2">
    <source>
        <dbReference type="EMBL" id="CAE8637401.1"/>
    </source>
</evidence>
<protein>
    <submittedName>
        <fullName evidence="2">Uncharacterized protein</fullName>
    </submittedName>
</protein>
<accession>A0A813HIT8</accession>
<evidence type="ECO:0000256" key="1">
    <source>
        <dbReference type="SAM" id="MobiDB-lite"/>
    </source>
</evidence>
<feature type="compositionally biased region" description="Low complexity" evidence="1">
    <location>
        <begin position="79"/>
        <end position="95"/>
    </location>
</feature>
<proteinExistence type="predicted"/>
<dbReference type="AlphaFoldDB" id="A0A813HIT8"/>